<evidence type="ECO:0000259" key="3">
    <source>
        <dbReference type="PROSITE" id="PS51480"/>
    </source>
</evidence>
<dbReference type="InterPro" id="IPR036117">
    <property type="entry name" value="DhaL_dom_sf"/>
</dbReference>
<dbReference type="EMBL" id="MLAW01000003">
    <property type="protein sequence ID" value="OJJ27100.1"/>
    <property type="molecule type" value="Genomic_DNA"/>
</dbReference>
<evidence type="ECO:0000256" key="2">
    <source>
        <dbReference type="ARBA" id="ARBA00022777"/>
    </source>
</evidence>
<dbReference type="GO" id="GO:0005829">
    <property type="term" value="C:cytosol"/>
    <property type="evidence" value="ECO:0007669"/>
    <property type="project" value="TreeGrafter"/>
</dbReference>
<dbReference type="PANTHER" id="PTHR28629">
    <property type="entry name" value="TRIOKINASE/FMN CYCLASE"/>
    <property type="match status" value="1"/>
</dbReference>
<dbReference type="Gene3D" id="1.25.40.340">
    <property type="match status" value="1"/>
</dbReference>
<dbReference type="FunFam" id="1.25.40.340:FF:000002">
    <property type="entry name" value="Dihydroxyacetone kinase, L subunit"/>
    <property type="match status" value="1"/>
</dbReference>
<reference evidence="4" key="1">
    <citation type="submission" date="2016-10" db="EMBL/GenBank/DDBJ databases">
        <title>CRISPR-Cas defence system in Roseofilum reptotaenium: evidence of a bacteriophage-cyanobacterium arms race in the coral black band disease.</title>
        <authorList>
            <person name="Buerger P."/>
            <person name="Wood-Charlson E.M."/>
            <person name="Weynberg K.D."/>
            <person name="Willis B."/>
            <person name="Van Oppen M.J."/>
        </authorList>
    </citation>
    <scope>NUCLEOTIDE SEQUENCE [LARGE SCALE GENOMIC DNA]</scope>
    <source>
        <strain evidence="4">AO1-A</strain>
    </source>
</reference>
<protein>
    <submittedName>
        <fullName evidence="4">Dihydroxyacetone kinase subunit L</fullName>
    </submittedName>
</protein>
<accession>A0A1L9QWN9</accession>
<dbReference type="NCBIfam" id="TIGR02365">
    <property type="entry name" value="dha_L_ycgS"/>
    <property type="match status" value="1"/>
</dbReference>
<evidence type="ECO:0000313" key="4">
    <source>
        <dbReference type="EMBL" id="OJJ27100.1"/>
    </source>
</evidence>
<dbReference type="InterPro" id="IPR004007">
    <property type="entry name" value="DhaL_dom"/>
</dbReference>
<keyword evidence="2 4" id="KW-0418">Kinase</keyword>
<dbReference type="GO" id="GO:0019563">
    <property type="term" value="P:glycerol catabolic process"/>
    <property type="evidence" value="ECO:0007669"/>
    <property type="project" value="TreeGrafter"/>
</dbReference>
<feature type="domain" description="DhaL" evidence="3">
    <location>
        <begin position="7"/>
        <end position="207"/>
    </location>
</feature>
<dbReference type="InterPro" id="IPR012737">
    <property type="entry name" value="DhaK_L_YcgS"/>
</dbReference>
<dbReference type="Pfam" id="PF02734">
    <property type="entry name" value="Dak2"/>
    <property type="match status" value="1"/>
</dbReference>
<dbReference type="AlphaFoldDB" id="A0A1L9QWN9"/>
<sequence>MARSSLENIELVVRTIAQTSIDNEKYFTELDGVVGDGDFGTSLESGFSAILSQWDEIDRSSGEGFLLGCAKIISRNIGGTSGSIWRAAFRCAGKSINGKEMLTAEDVVTMFRAAADGIMDRGGANLGDKTLLDALVPGADAFEQTIANGGNTQNAIDAAAKVAREQAEITKAWVAKRGRAAYTGDRSKDTYDAGAVAVAVMFENVATAWAKS</sequence>
<keyword evidence="5" id="KW-1185">Reference proteome</keyword>
<dbReference type="InterPro" id="IPR050861">
    <property type="entry name" value="Dihydroxyacetone_Kinase"/>
</dbReference>
<dbReference type="GO" id="GO:0004371">
    <property type="term" value="F:glycerone kinase activity"/>
    <property type="evidence" value="ECO:0007669"/>
    <property type="project" value="InterPro"/>
</dbReference>
<dbReference type="SUPFAM" id="SSF101473">
    <property type="entry name" value="DhaL-like"/>
    <property type="match status" value="1"/>
</dbReference>
<dbReference type="STRING" id="1925591.BI308_03380"/>
<gene>
    <name evidence="4" type="ORF">BI308_03380</name>
</gene>
<proteinExistence type="predicted"/>
<organism evidence="4 5">
    <name type="scientific">Roseofilum reptotaenium AO1-A</name>
    <dbReference type="NCBI Taxonomy" id="1925591"/>
    <lineage>
        <taxon>Bacteria</taxon>
        <taxon>Bacillati</taxon>
        <taxon>Cyanobacteriota</taxon>
        <taxon>Cyanophyceae</taxon>
        <taxon>Desertifilales</taxon>
        <taxon>Desertifilaceae</taxon>
        <taxon>Roseofilum</taxon>
    </lineage>
</organism>
<evidence type="ECO:0000313" key="5">
    <source>
        <dbReference type="Proteomes" id="UP000183940"/>
    </source>
</evidence>
<dbReference type="PANTHER" id="PTHR28629:SF4">
    <property type="entry name" value="TRIOKINASE_FMN CYCLASE"/>
    <property type="match status" value="1"/>
</dbReference>
<evidence type="ECO:0000256" key="1">
    <source>
        <dbReference type="ARBA" id="ARBA00022679"/>
    </source>
</evidence>
<dbReference type="PROSITE" id="PS51480">
    <property type="entry name" value="DHAL"/>
    <property type="match status" value="1"/>
</dbReference>
<comment type="caution">
    <text evidence="4">The sequence shown here is derived from an EMBL/GenBank/DDBJ whole genome shotgun (WGS) entry which is preliminary data.</text>
</comment>
<dbReference type="SMART" id="SM01120">
    <property type="entry name" value="Dak2"/>
    <property type="match status" value="1"/>
</dbReference>
<keyword evidence="1" id="KW-0808">Transferase</keyword>
<dbReference type="Proteomes" id="UP000183940">
    <property type="component" value="Unassembled WGS sequence"/>
</dbReference>
<name>A0A1L9QWN9_9CYAN</name>